<evidence type="ECO:0000313" key="1">
    <source>
        <dbReference type="EMBL" id="MDT0439279.1"/>
    </source>
</evidence>
<evidence type="ECO:0000313" key="2">
    <source>
        <dbReference type="Proteomes" id="UP001183535"/>
    </source>
</evidence>
<dbReference type="EMBL" id="JAVRES010000025">
    <property type="protein sequence ID" value="MDT0439279.1"/>
    <property type="molecule type" value="Genomic_DNA"/>
</dbReference>
<organism evidence="1 2">
    <name type="scientific">Streptomyces doudnae</name>
    <dbReference type="NCBI Taxonomy" id="3075536"/>
    <lineage>
        <taxon>Bacteria</taxon>
        <taxon>Bacillati</taxon>
        <taxon>Actinomycetota</taxon>
        <taxon>Actinomycetes</taxon>
        <taxon>Kitasatosporales</taxon>
        <taxon>Streptomycetaceae</taxon>
        <taxon>Streptomyces</taxon>
    </lineage>
</organism>
<gene>
    <name evidence="1" type="ORF">RM877_31910</name>
</gene>
<name>A0ABD5EY45_9ACTN</name>
<protein>
    <submittedName>
        <fullName evidence="1">Uncharacterized protein</fullName>
    </submittedName>
</protein>
<dbReference type="AlphaFoldDB" id="A0ABD5EY45"/>
<reference evidence="2" key="1">
    <citation type="submission" date="2023-07" db="EMBL/GenBank/DDBJ databases">
        <title>30 novel species of actinomycetes from the DSMZ collection.</title>
        <authorList>
            <person name="Nouioui I."/>
        </authorList>
    </citation>
    <scope>NUCLEOTIDE SEQUENCE [LARGE SCALE GENOMIC DNA]</scope>
    <source>
        <strain evidence="2">DSM 41981</strain>
    </source>
</reference>
<keyword evidence="2" id="KW-1185">Reference proteome</keyword>
<sequence>MSGVRFELRRAESGRGRRGEVFSWAGQVDGVGDVRLEFPTEHSDYPAEYCEVAVSGEGFPLTTFLGLRYLRRPLLARGELRVEWEPADLSRNALLPGRRGRALRIHLKDRAYVYSQRGGKRGHELSRDGATVLFERSSWRLPQTISGTCLGAADALDIGVGLVLEGVYTRNLTATGALVSLPGRLLNRISDL</sequence>
<accession>A0ABD5EY45</accession>
<dbReference type="RefSeq" id="WP_093826023.1">
    <property type="nucleotide sequence ID" value="NZ_JAVRES010000025.1"/>
</dbReference>
<dbReference type="Proteomes" id="UP001183535">
    <property type="component" value="Unassembled WGS sequence"/>
</dbReference>
<comment type="caution">
    <text evidence="1">The sequence shown here is derived from an EMBL/GenBank/DDBJ whole genome shotgun (WGS) entry which is preliminary data.</text>
</comment>
<proteinExistence type="predicted"/>